<dbReference type="OrthoDB" id="198652at2759"/>
<name>A0A8H6XEA5_9AGAR</name>
<dbReference type="AlphaFoldDB" id="A0A8H6XEA5"/>
<gene>
    <name evidence="3" type="ORF">MVEN_01896300</name>
</gene>
<feature type="region of interest" description="Disordered" evidence="1">
    <location>
        <begin position="277"/>
        <end position="321"/>
    </location>
</feature>
<reference evidence="3" key="1">
    <citation type="submission" date="2020-05" db="EMBL/GenBank/DDBJ databases">
        <title>Mycena genomes resolve the evolution of fungal bioluminescence.</title>
        <authorList>
            <person name="Tsai I.J."/>
        </authorList>
    </citation>
    <scope>NUCLEOTIDE SEQUENCE</scope>
    <source>
        <strain evidence="3">CCC161011</strain>
    </source>
</reference>
<comment type="caution">
    <text evidence="3">The sequence shown here is derived from an EMBL/GenBank/DDBJ whole genome shotgun (WGS) entry which is preliminary data.</text>
</comment>
<sequence>MFAQFWTQTTFKSATEKIKRMAKDVRKLEAASKRNVQAFNHILDVAYGRKGKLKRELMEPLLTDPTAPIPPRIIPAVESSRPPVYSTELRALLTTTSSRSVGKGVSEGTLDFPPKLPARAKPNSEEARVLGPFSKRRETNTRWRYFVEQWQNARPPLQVVVENIPSDTCGAALDDIRRVGIRGLPMQGLHVFEDVETLATPRQNARRRTLEIPDHSNEPHIPRWIRRRYQQLLTRIPILTYKVPAQNKPPRYSVSLSPHRPVTRGFDADVSDVEWLAERAPPAANPSPDTGVSHMERLNVQWPNESSPPATEPAPDPQHVK</sequence>
<feature type="compositionally biased region" description="Pro residues" evidence="1">
    <location>
        <begin position="310"/>
        <end position="321"/>
    </location>
</feature>
<evidence type="ECO:0000313" key="4">
    <source>
        <dbReference type="Proteomes" id="UP000620124"/>
    </source>
</evidence>
<accession>A0A8H6XEA5</accession>
<dbReference type="Proteomes" id="UP000620124">
    <property type="component" value="Unassembled WGS sequence"/>
</dbReference>
<dbReference type="Pfam" id="PF20263">
    <property type="entry name" value="LYRM2-like"/>
    <property type="match status" value="1"/>
</dbReference>
<evidence type="ECO:0000313" key="3">
    <source>
        <dbReference type="EMBL" id="KAF7339798.1"/>
    </source>
</evidence>
<evidence type="ECO:0000256" key="1">
    <source>
        <dbReference type="SAM" id="MobiDB-lite"/>
    </source>
</evidence>
<dbReference type="InterPro" id="IPR046896">
    <property type="entry name" value="Cup1-like_N"/>
</dbReference>
<evidence type="ECO:0000259" key="2">
    <source>
        <dbReference type="Pfam" id="PF20263"/>
    </source>
</evidence>
<feature type="domain" description="LYR motif-containing protein Cup1-like N-terminal" evidence="2">
    <location>
        <begin position="12"/>
        <end position="58"/>
    </location>
</feature>
<dbReference type="EMBL" id="JACAZI010000019">
    <property type="protein sequence ID" value="KAF7339798.1"/>
    <property type="molecule type" value="Genomic_DNA"/>
</dbReference>
<feature type="region of interest" description="Disordered" evidence="1">
    <location>
        <begin position="100"/>
        <end position="133"/>
    </location>
</feature>
<keyword evidence="4" id="KW-1185">Reference proteome</keyword>
<proteinExistence type="predicted"/>
<organism evidence="3 4">
    <name type="scientific">Mycena venus</name>
    <dbReference type="NCBI Taxonomy" id="2733690"/>
    <lineage>
        <taxon>Eukaryota</taxon>
        <taxon>Fungi</taxon>
        <taxon>Dikarya</taxon>
        <taxon>Basidiomycota</taxon>
        <taxon>Agaricomycotina</taxon>
        <taxon>Agaricomycetes</taxon>
        <taxon>Agaricomycetidae</taxon>
        <taxon>Agaricales</taxon>
        <taxon>Marasmiineae</taxon>
        <taxon>Mycenaceae</taxon>
        <taxon>Mycena</taxon>
    </lineage>
</organism>
<protein>
    <recommendedName>
        <fullName evidence="2">LYR motif-containing protein Cup1-like N-terminal domain-containing protein</fullName>
    </recommendedName>
</protein>